<gene>
    <name evidence="1" type="ORF">DXD40_11485</name>
</gene>
<dbReference type="EMBL" id="QSPV01000008">
    <property type="protein sequence ID" value="RGJ93110.1"/>
    <property type="molecule type" value="Genomic_DNA"/>
</dbReference>
<protein>
    <recommendedName>
        <fullName evidence="3">WG repeat-containing protein</fullName>
    </recommendedName>
</protein>
<evidence type="ECO:0008006" key="3">
    <source>
        <dbReference type="Google" id="ProtNLM"/>
    </source>
</evidence>
<name>A0A8B2YTU8_BACUN</name>
<evidence type="ECO:0000313" key="1">
    <source>
        <dbReference type="EMBL" id="RGJ93110.1"/>
    </source>
</evidence>
<dbReference type="RefSeq" id="WP_117984057.1">
    <property type="nucleotide sequence ID" value="NZ_QRWL01000013.1"/>
</dbReference>
<proteinExistence type="predicted"/>
<accession>A0A8B2YTU8</accession>
<reference evidence="1 2" key="1">
    <citation type="submission" date="2018-08" db="EMBL/GenBank/DDBJ databases">
        <title>A genome reference for cultivated species of the human gut microbiota.</title>
        <authorList>
            <person name="Zou Y."/>
            <person name="Xue W."/>
            <person name="Luo G."/>
        </authorList>
    </citation>
    <scope>NUCLEOTIDE SEQUENCE [LARGE SCALE GENOMIC DNA]</scope>
    <source>
        <strain evidence="1 2">TM04-30</strain>
    </source>
</reference>
<sequence length="149" mass="17546">MKFFIDYNECLEHKQIIYRKDEYSFDTTPYIYEFDFEIEINTIFLTVVDSKIIQLNGFCGLSEKNLYYDVPKAKKGTLKLLHSEKYIFSAGTAKLNDKDWKTFINPQTGWACIGEPQRQGYTVEFIDNCIAVVDKNQELIALWIHPFFL</sequence>
<dbReference type="Proteomes" id="UP000260844">
    <property type="component" value="Unassembled WGS sequence"/>
</dbReference>
<evidence type="ECO:0000313" key="2">
    <source>
        <dbReference type="Proteomes" id="UP000260844"/>
    </source>
</evidence>
<comment type="caution">
    <text evidence="1">The sequence shown here is derived from an EMBL/GenBank/DDBJ whole genome shotgun (WGS) entry which is preliminary data.</text>
</comment>
<organism evidence="1 2">
    <name type="scientific">Bacteroides uniformis</name>
    <dbReference type="NCBI Taxonomy" id="820"/>
    <lineage>
        <taxon>Bacteria</taxon>
        <taxon>Pseudomonadati</taxon>
        <taxon>Bacteroidota</taxon>
        <taxon>Bacteroidia</taxon>
        <taxon>Bacteroidales</taxon>
        <taxon>Bacteroidaceae</taxon>
        <taxon>Bacteroides</taxon>
    </lineage>
</organism>
<dbReference type="AlphaFoldDB" id="A0A8B2YTU8"/>